<keyword evidence="3 12" id="KW-0732">Signal</keyword>
<comment type="function">
    <text evidence="8">Required to protect lysosomal transporter MFSD1 from lysosomal proteolysis and for MFSD1 lysosomal localization.</text>
</comment>
<evidence type="ECO:0000313" key="14">
    <source>
        <dbReference type="Proteomes" id="UP000639338"/>
    </source>
</evidence>
<evidence type="ECO:0000256" key="9">
    <source>
        <dbReference type="ARBA" id="ARBA00024189"/>
    </source>
</evidence>
<proteinExistence type="inferred from homology"/>
<accession>A0A834XU21</accession>
<keyword evidence="6" id="KW-0325">Glycoprotein</keyword>
<evidence type="ECO:0000256" key="1">
    <source>
        <dbReference type="ARBA" id="ARBA00010599"/>
    </source>
</evidence>
<dbReference type="PANTHER" id="PTHR31981:SF1">
    <property type="entry name" value="GLYCOSYLATED LYSOSOMAL MEMBRANE PROTEIN"/>
    <property type="match status" value="1"/>
</dbReference>
<dbReference type="AlphaFoldDB" id="A0A834XU21"/>
<reference evidence="13 14" key="1">
    <citation type="submission" date="2020-08" db="EMBL/GenBank/DDBJ databases">
        <title>Aphidius gifuensis genome sequencing and assembly.</title>
        <authorList>
            <person name="Du Z."/>
        </authorList>
    </citation>
    <scope>NUCLEOTIDE SEQUENCE [LARGE SCALE GENOMIC DNA]</scope>
    <source>
        <strain evidence="13">YNYX2018</strain>
        <tissue evidence="13">Adults</tissue>
    </source>
</reference>
<evidence type="ECO:0000313" key="13">
    <source>
        <dbReference type="EMBL" id="KAF7991239.1"/>
    </source>
</evidence>
<gene>
    <name evidence="13" type="ORF">HCN44_002801</name>
</gene>
<keyword evidence="5 11" id="KW-0472">Membrane</keyword>
<dbReference type="PANTHER" id="PTHR31981">
    <property type="entry name" value="GLYCOSYLATED LYSOSOMAL MEMBRANE PROTEIN"/>
    <property type="match status" value="1"/>
</dbReference>
<protein>
    <recommendedName>
        <fullName evidence="15">Lysosomal protein NCU-G1</fullName>
    </recommendedName>
</protein>
<evidence type="ECO:0000256" key="7">
    <source>
        <dbReference type="ARBA" id="ARBA00023228"/>
    </source>
</evidence>
<dbReference type="InterPro" id="IPR029382">
    <property type="entry name" value="NCU-G1"/>
</dbReference>
<dbReference type="GO" id="GO:0005765">
    <property type="term" value="C:lysosomal membrane"/>
    <property type="evidence" value="ECO:0007669"/>
    <property type="project" value="UniProtKB-SubCell"/>
</dbReference>
<comment type="caution">
    <text evidence="13">The sequence shown here is derived from an EMBL/GenBank/DDBJ whole genome shotgun (WGS) entry which is preliminary data.</text>
</comment>
<evidence type="ECO:0000256" key="2">
    <source>
        <dbReference type="ARBA" id="ARBA00022692"/>
    </source>
</evidence>
<evidence type="ECO:0000256" key="3">
    <source>
        <dbReference type="ARBA" id="ARBA00022729"/>
    </source>
</evidence>
<name>A0A834XU21_APHGI</name>
<evidence type="ECO:0000256" key="11">
    <source>
        <dbReference type="SAM" id="Phobius"/>
    </source>
</evidence>
<evidence type="ECO:0000256" key="4">
    <source>
        <dbReference type="ARBA" id="ARBA00022989"/>
    </source>
</evidence>
<keyword evidence="7" id="KW-0458">Lysosome</keyword>
<comment type="subunit">
    <text evidence="10">Interacts (via lumenal domain) with lysosomal protein MFSD1; the interaction starts while both proteins are still in the endoplasmic reticulum and is required for stabilization of MFSD1 in lysosomes but has no direct effect on its targeting to lysosomes or transporter activity.</text>
</comment>
<keyword evidence="14" id="KW-1185">Reference proteome</keyword>
<comment type="subcellular location">
    <subcellularLocation>
        <location evidence="9">Lysosome membrane</location>
        <topology evidence="9">Single-pass type I membrane protein</topology>
        <orientation evidence="9">Lumenal side</orientation>
    </subcellularLocation>
</comment>
<feature type="signal peptide" evidence="12">
    <location>
        <begin position="1"/>
        <end position="18"/>
    </location>
</feature>
<evidence type="ECO:0000256" key="6">
    <source>
        <dbReference type="ARBA" id="ARBA00023180"/>
    </source>
</evidence>
<dbReference type="Proteomes" id="UP000639338">
    <property type="component" value="Unassembled WGS sequence"/>
</dbReference>
<organism evidence="13 14">
    <name type="scientific">Aphidius gifuensis</name>
    <name type="common">Parasitoid wasp</name>
    <dbReference type="NCBI Taxonomy" id="684658"/>
    <lineage>
        <taxon>Eukaryota</taxon>
        <taxon>Metazoa</taxon>
        <taxon>Ecdysozoa</taxon>
        <taxon>Arthropoda</taxon>
        <taxon>Hexapoda</taxon>
        <taxon>Insecta</taxon>
        <taxon>Pterygota</taxon>
        <taxon>Neoptera</taxon>
        <taxon>Endopterygota</taxon>
        <taxon>Hymenoptera</taxon>
        <taxon>Apocrita</taxon>
        <taxon>Ichneumonoidea</taxon>
        <taxon>Braconidae</taxon>
        <taxon>Aphidiinae</taxon>
        <taxon>Aphidius</taxon>
    </lineage>
</organism>
<comment type="similarity">
    <text evidence="1">Belongs to the GLMP family.</text>
</comment>
<dbReference type="OrthoDB" id="6264340at2759"/>
<feature type="chain" id="PRO_5032352019" description="Lysosomal protein NCU-G1" evidence="12">
    <location>
        <begin position="19"/>
        <end position="402"/>
    </location>
</feature>
<dbReference type="EMBL" id="JACMRX010000004">
    <property type="protein sequence ID" value="KAF7991239.1"/>
    <property type="molecule type" value="Genomic_DNA"/>
</dbReference>
<keyword evidence="2 11" id="KW-0812">Transmembrane</keyword>
<evidence type="ECO:0000256" key="5">
    <source>
        <dbReference type="ARBA" id="ARBA00023136"/>
    </source>
</evidence>
<evidence type="ECO:0008006" key="15">
    <source>
        <dbReference type="Google" id="ProtNLM"/>
    </source>
</evidence>
<sequence length="402" mass="46503">MFLFKIFVFFFIANTCWCLQRTLKSQLNPGCGEKICDNITTFYLRADGVNDTLHYLWDFYKRPSLFLAVTTTSSNLTINWNSYLSDKNDSIKFTEAPIYTFGFVINKIIEFNDTNDTGMIDKVTDSSILILKPEYFHWTLINVVQHNTLVELHMSGEHYHDPINNINKNGSIQIILNGFYNMNHSDVIPHMYHSENSTQIDVIINNFETSFKNSRFGFELLTVSQSNKNLSMIIDTKKSIDDEYSPGVMTVISMKLPEDRNKTNDKGYIQWRPVSYLSRDRLISSSTETIYYDIKNSLKLNNMSILYAYYGDDDQRNDILIQKINVTIGVHNDGFYRNSNYSTWTFIAGYGSPPVEQFSNFVIMIIIIGMGLPIIILFIGALYMAIRKFARPLPDNNFTNFQ</sequence>
<evidence type="ECO:0000256" key="8">
    <source>
        <dbReference type="ARBA" id="ARBA00024176"/>
    </source>
</evidence>
<evidence type="ECO:0000256" key="12">
    <source>
        <dbReference type="SAM" id="SignalP"/>
    </source>
</evidence>
<feature type="transmembrane region" description="Helical" evidence="11">
    <location>
        <begin position="361"/>
        <end position="386"/>
    </location>
</feature>
<keyword evidence="4 11" id="KW-1133">Transmembrane helix</keyword>
<dbReference type="Pfam" id="PF15065">
    <property type="entry name" value="NCU-G1"/>
    <property type="match status" value="1"/>
</dbReference>
<evidence type="ECO:0000256" key="10">
    <source>
        <dbReference type="ARBA" id="ARBA00044960"/>
    </source>
</evidence>